<dbReference type="EMBL" id="NAPY01000099">
    <property type="protein sequence ID" value="MUL39557.1"/>
    <property type="molecule type" value="Genomic_DNA"/>
</dbReference>
<protein>
    <recommendedName>
        <fullName evidence="6">Fe/B12 periplasmic-binding domain-containing protein</fullName>
    </recommendedName>
</protein>
<dbReference type="Proteomes" id="UP000441797">
    <property type="component" value="Unassembled WGS sequence"/>
</dbReference>
<proteinExistence type="inferred from homology"/>
<evidence type="ECO:0000259" key="6">
    <source>
        <dbReference type="PROSITE" id="PS50983"/>
    </source>
</evidence>
<dbReference type="CDD" id="cd01146">
    <property type="entry name" value="FhuD"/>
    <property type="match status" value="1"/>
</dbReference>
<dbReference type="GO" id="GO:1901678">
    <property type="term" value="P:iron coordination entity transport"/>
    <property type="evidence" value="ECO:0007669"/>
    <property type="project" value="UniProtKB-ARBA"/>
</dbReference>
<evidence type="ECO:0000313" key="8">
    <source>
        <dbReference type="Proteomes" id="UP000441797"/>
    </source>
</evidence>
<evidence type="ECO:0000256" key="1">
    <source>
        <dbReference type="ARBA" id="ARBA00004196"/>
    </source>
</evidence>
<dbReference type="SUPFAM" id="SSF53807">
    <property type="entry name" value="Helical backbone' metal receptor"/>
    <property type="match status" value="1"/>
</dbReference>
<evidence type="ECO:0000256" key="5">
    <source>
        <dbReference type="SAM" id="Coils"/>
    </source>
</evidence>
<evidence type="ECO:0000256" key="4">
    <source>
        <dbReference type="ARBA" id="ARBA00022729"/>
    </source>
</evidence>
<keyword evidence="5" id="KW-0175">Coiled coil</keyword>
<dbReference type="AlphaFoldDB" id="A0A6N8G712"/>
<dbReference type="PROSITE" id="PS51257">
    <property type="entry name" value="PROKAR_LIPOPROTEIN"/>
    <property type="match status" value="1"/>
</dbReference>
<dbReference type="Gene3D" id="3.40.50.1980">
    <property type="entry name" value="Nitrogenase molybdenum iron protein domain"/>
    <property type="match status" value="2"/>
</dbReference>
<dbReference type="OrthoDB" id="425173at2"/>
<evidence type="ECO:0000256" key="2">
    <source>
        <dbReference type="ARBA" id="ARBA00008814"/>
    </source>
</evidence>
<comment type="similarity">
    <text evidence="2">Belongs to the bacterial solute-binding protein 8 family.</text>
</comment>
<reference evidence="7 8" key="1">
    <citation type="journal article" date="2019" name="Front. Microbiol.">
        <title>Genomic Features for Desiccation Tolerance and Sugar Biosynthesis in the Extremophile Gloeocapsopsis sp. UTEX B3054.</title>
        <authorList>
            <person name="Urrejola C."/>
            <person name="Alcorta J."/>
            <person name="Salas L."/>
            <person name="Vasquez M."/>
            <person name="Polz M.F."/>
            <person name="Vicuna R."/>
            <person name="Diez B."/>
        </authorList>
    </citation>
    <scope>NUCLEOTIDE SEQUENCE [LARGE SCALE GENOMIC DNA]</scope>
    <source>
        <strain evidence="7 8">1H9</strain>
    </source>
</reference>
<evidence type="ECO:0000313" key="7">
    <source>
        <dbReference type="EMBL" id="MUL39557.1"/>
    </source>
</evidence>
<keyword evidence="8" id="KW-1185">Reference proteome</keyword>
<accession>A0A6N8G712</accession>
<dbReference type="InterPro" id="IPR051313">
    <property type="entry name" value="Bact_iron-sidero_bind"/>
</dbReference>
<keyword evidence="3" id="KW-0813">Transport</keyword>
<feature type="domain" description="Fe/B12 periplasmic-binding" evidence="6">
    <location>
        <begin position="73"/>
        <end position="333"/>
    </location>
</feature>
<organism evidence="7 8">
    <name type="scientific">Gloeocapsopsis dulcis AAB1 = 1H9</name>
    <dbReference type="NCBI Taxonomy" id="1433147"/>
    <lineage>
        <taxon>Bacteria</taxon>
        <taxon>Bacillati</taxon>
        <taxon>Cyanobacteriota</taxon>
        <taxon>Cyanophyceae</taxon>
        <taxon>Oscillatoriophycideae</taxon>
        <taxon>Chroococcales</taxon>
        <taxon>Chroococcaceae</taxon>
        <taxon>Gloeocapsopsis</taxon>
        <taxon>Gloeocapsopsis dulcis</taxon>
    </lineage>
</organism>
<dbReference type="PROSITE" id="PS50983">
    <property type="entry name" value="FE_B12_PBP"/>
    <property type="match status" value="1"/>
</dbReference>
<comment type="caution">
    <text evidence="7">The sequence shown here is derived from an EMBL/GenBank/DDBJ whole genome shotgun (WGS) entry which is preliminary data.</text>
</comment>
<dbReference type="PANTHER" id="PTHR30532">
    <property type="entry name" value="IRON III DICITRATE-BINDING PERIPLASMIC PROTEIN"/>
    <property type="match status" value="1"/>
</dbReference>
<dbReference type="InterPro" id="IPR002491">
    <property type="entry name" value="ABC_transptr_periplasmic_BD"/>
</dbReference>
<dbReference type="RefSeq" id="WP_105222489.1">
    <property type="nucleotide sequence ID" value="NZ_CAWNSU010000020.1"/>
</dbReference>
<comment type="subcellular location">
    <subcellularLocation>
        <location evidence="1">Cell envelope</location>
    </subcellularLocation>
</comment>
<keyword evidence="4" id="KW-0732">Signal</keyword>
<feature type="coiled-coil region" evidence="5">
    <location>
        <begin position="189"/>
        <end position="216"/>
    </location>
</feature>
<sequence>MGILIKKHQPTRITIRSFVGLFFISLLGFFLISACSSHINESATNSTLRDIAVECRVVQHAMGETCIPVDPQRIVTVDSFNSGNILALGIKPVGIVGSKEYLDAPYLKDRIQEIETIPSVNGEFSIEKVLSLKPDLIVGLSYNQSIYQQLSHIAPTVLLPWAEISYDWKQNFKNVAEVFDKLEIFDKLMKDYEHRTEDLRQRLANLQDNSSDKEQVLRASYASIHHGNFTLGLDDSFPGTVLKDSGLQPPPSQIAGSLSLPISVEHLPELDIDIIFLDEAGLEKLQRQPIWSKVKAVEQDRVYLIKNSVWWGYNILAAHALLDDLYKYLGFAEQRKNVSAQ</sequence>
<dbReference type="Pfam" id="PF01497">
    <property type="entry name" value="Peripla_BP_2"/>
    <property type="match status" value="1"/>
</dbReference>
<dbReference type="PANTHER" id="PTHR30532:SF25">
    <property type="entry name" value="IRON(III) DICITRATE-BINDING PERIPLASMIC PROTEIN"/>
    <property type="match status" value="1"/>
</dbReference>
<name>A0A6N8G712_9CHRO</name>
<dbReference type="GO" id="GO:0030288">
    <property type="term" value="C:outer membrane-bounded periplasmic space"/>
    <property type="evidence" value="ECO:0007669"/>
    <property type="project" value="TreeGrafter"/>
</dbReference>
<gene>
    <name evidence="7" type="ORF">BWI75_25710</name>
</gene>
<evidence type="ECO:0000256" key="3">
    <source>
        <dbReference type="ARBA" id="ARBA00022448"/>
    </source>
</evidence>